<sequence length="251" mass="27590">MSSKPSIANIEWSKDSHALIWKLLAELEKGQNHVWLFGLQKVQKTTKDSKIGVAKRIGSVILPELYAQNPDTVRSRIKGKADNLHAKYKEEVKHLQQTGGGIGGNRQDSWDANEYLDCYVGAGGPDETTTSETHNLWEEINQRFLFFATMHRFLASRPNAVSPAITTAFQNTAATHSAPPPIPDHLIDPAPCNTVASQAIPMVNFGSVNTNKENVPPAVAEPLKRGPKPSMFDAAKHVQNAKKNLKAIPKK</sequence>
<keyword evidence="2" id="KW-1185">Reference proteome</keyword>
<organism evidence="1 2">
    <name type="scientific">Candolleomyces eurysporus</name>
    <dbReference type="NCBI Taxonomy" id="2828524"/>
    <lineage>
        <taxon>Eukaryota</taxon>
        <taxon>Fungi</taxon>
        <taxon>Dikarya</taxon>
        <taxon>Basidiomycota</taxon>
        <taxon>Agaricomycotina</taxon>
        <taxon>Agaricomycetes</taxon>
        <taxon>Agaricomycetidae</taxon>
        <taxon>Agaricales</taxon>
        <taxon>Agaricineae</taxon>
        <taxon>Psathyrellaceae</taxon>
        <taxon>Candolleomyces</taxon>
    </lineage>
</organism>
<dbReference type="Proteomes" id="UP001140091">
    <property type="component" value="Unassembled WGS sequence"/>
</dbReference>
<dbReference type="AlphaFoldDB" id="A0A9W8MAZ4"/>
<evidence type="ECO:0000313" key="1">
    <source>
        <dbReference type="EMBL" id="KAJ2923796.1"/>
    </source>
</evidence>
<feature type="non-terminal residue" evidence="1">
    <location>
        <position position="1"/>
    </location>
</feature>
<protein>
    <recommendedName>
        <fullName evidence="3">Myb/SANT-like domain-containing protein</fullName>
    </recommendedName>
</protein>
<comment type="caution">
    <text evidence="1">The sequence shown here is derived from an EMBL/GenBank/DDBJ whole genome shotgun (WGS) entry which is preliminary data.</text>
</comment>
<dbReference type="OrthoDB" id="3211402at2759"/>
<reference evidence="1" key="1">
    <citation type="submission" date="2022-06" db="EMBL/GenBank/DDBJ databases">
        <title>Genome Sequence of Candolleomyces eurysporus.</title>
        <authorList>
            <person name="Buettner E."/>
        </authorList>
    </citation>
    <scope>NUCLEOTIDE SEQUENCE</scope>
    <source>
        <strain evidence="1">VTCC 930004</strain>
    </source>
</reference>
<dbReference type="EMBL" id="JANBPK010001279">
    <property type="protein sequence ID" value="KAJ2923796.1"/>
    <property type="molecule type" value="Genomic_DNA"/>
</dbReference>
<evidence type="ECO:0000313" key="2">
    <source>
        <dbReference type="Proteomes" id="UP001140091"/>
    </source>
</evidence>
<accession>A0A9W8MAZ4</accession>
<name>A0A9W8MAZ4_9AGAR</name>
<evidence type="ECO:0008006" key="3">
    <source>
        <dbReference type="Google" id="ProtNLM"/>
    </source>
</evidence>
<gene>
    <name evidence="1" type="ORF">H1R20_g13294</name>
</gene>
<proteinExistence type="predicted"/>